<accession>A0AAD1R4E3</accession>
<gene>
    <name evidence="2" type="ORF">PECUL_23A048596</name>
</gene>
<dbReference type="Proteomes" id="UP001295444">
    <property type="component" value="Chromosome 01"/>
</dbReference>
<evidence type="ECO:0000313" key="2">
    <source>
        <dbReference type="EMBL" id="CAH2223669.1"/>
    </source>
</evidence>
<evidence type="ECO:0000256" key="1">
    <source>
        <dbReference type="SAM" id="MobiDB-lite"/>
    </source>
</evidence>
<name>A0AAD1R4E3_PELCU</name>
<feature type="compositionally biased region" description="Basic and acidic residues" evidence="1">
    <location>
        <begin position="11"/>
        <end position="20"/>
    </location>
</feature>
<protein>
    <submittedName>
        <fullName evidence="2">Uncharacterized protein</fullName>
    </submittedName>
</protein>
<evidence type="ECO:0000313" key="3">
    <source>
        <dbReference type="Proteomes" id="UP001295444"/>
    </source>
</evidence>
<dbReference type="AlphaFoldDB" id="A0AAD1R4E3"/>
<feature type="compositionally biased region" description="Polar residues" evidence="1">
    <location>
        <begin position="1"/>
        <end position="10"/>
    </location>
</feature>
<dbReference type="EMBL" id="OW240912">
    <property type="protein sequence ID" value="CAH2223669.1"/>
    <property type="molecule type" value="Genomic_DNA"/>
</dbReference>
<keyword evidence="3" id="KW-1185">Reference proteome</keyword>
<feature type="region of interest" description="Disordered" evidence="1">
    <location>
        <begin position="1"/>
        <end position="20"/>
    </location>
</feature>
<organism evidence="2 3">
    <name type="scientific">Pelobates cultripes</name>
    <name type="common">Western spadefoot toad</name>
    <dbReference type="NCBI Taxonomy" id="61616"/>
    <lineage>
        <taxon>Eukaryota</taxon>
        <taxon>Metazoa</taxon>
        <taxon>Chordata</taxon>
        <taxon>Craniata</taxon>
        <taxon>Vertebrata</taxon>
        <taxon>Euteleostomi</taxon>
        <taxon>Amphibia</taxon>
        <taxon>Batrachia</taxon>
        <taxon>Anura</taxon>
        <taxon>Pelobatoidea</taxon>
        <taxon>Pelobatidae</taxon>
        <taxon>Pelobates</taxon>
    </lineage>
</organism>
<proteinExistence type="predicted"/>
<sequence length="120" mass="13635">MSSKDISQHQQDSKEATKKDMSNLLPLLTDMYGIKSHFLGSSSLQRLAEERVGQNLLKFQCNCILYLPRWVSQKRIDGIPAHNDQGTEEQPVAQNTMAVCWSRITVPRWIGNHVLTDPRG</sequence>
<reference evidence="2" key="1">
    <citation type="submission" date="2022-03" db="EMBL/GenBank/DDBJ databases">
        <authorList>
            <person name="Alioto T."/>
            <person name="Alioto T."/>
            <person name="Gomez Garrido J."/>
        </authorList>
    </citation>
    <scope>NUCLEOTIDE SEQUENCE</scope>
</reference>